<gene>
    <name evidence="1" type="ORF">G2W53_030798</name>
</gene>
<comment type="caution">
    <text evidence="1">The sequence shown here is derived from an EMBL/GenBank/DDBJ whole genome shotgun (WGS) entry which is preliminary data.</text>
</comment>
<protein>
    <submittedName>
        <fullName evidence="1">Uncharacterized protein</fullName>
    </submittedName>
</protein>
<proteinExistence type="predicted"/>
<evidence type="ECO:0000313" key="1">
    <source>
        <dbReference type="EMBL" id="KAF7816829.1"/>
    </source>
</evidence>
<evidence type="ECO:0000313" key="2">
    <source>
        <dbReference type="Proteomes" id="UP000634136"/>
    </source>
</evidence>
<sequence>MLNSIRSLSLHLLRIQDMIIFFFKQLIIHYFNQKTRGSGKSLLFTKADYVQPTKDLEEILQISLIAIPDMQNTSLTSQNINRSRICLVREKRILYSTRCHLQAMEY</sequence>
<dbReference type="Proteomes" id="UP000634136">
    <property type="component" value="Unassembled WGS sequence"/>
</dbReference>
<reference evidence="1" key="1">
    <citation type="submission" date="2020-09" db="EMBL/GenBank/DDBJ databases">
        <title>Genome-Enabled Discovery of Anthraquinone Biosynthesis in Senna tora.</title>
        <authorList>
            <person name="Kang S.-H."/>
            <person name="Pandey R.P."/>
            <person name="Lee C.-M."/>
            <person name="Sim J.-S."/>
            <person name="Jeong J.-T."/>
            <person name="Choi B.-S."/>
            <person name="Jung M."/>
            <person name="Ginzburg D."/>
            <person name="Zhao K."/>
            <person name="Won S.Y."/>
            <person name="Oh T.-J."/>
            <person name="Yu Y."/>
            <person name="Kim N.-H."/>
            <person name="Lee O.R."/>
            <person name="Lee T.-H."/>
            <person name="Bashyal P."/>
            <person name="Kim T.-S."/>
            <person name="Lee W.-H."/>
            <person name="Kawkins C."/>
            <person name="Kim C.-K."/>
            <person name="Kim J.S."/>
            <person name="Ahn B.O."/>
            <person name="Rhee S.Y."/>
            <person name="Sohng J.K."/>
        </authorList>
    </citation>
    <scope>NUCLEOTIDE SEQUENCE</scope>
    <source>
        <tissue evidence="1">Leaf</tissue>
    </source>
</reference>
<keyword evidence="2" id="KW-1185">Reference proteome</keyword>
<name>A0A834WH40_9FABA</name>
<dbReference type="AlphaFoldDB" id="A0A834WH40"/>
<dbReference type="EMBL" id="JAAIUW010000009">
    <property type="protein sequence ID" value="KAF7816829.1"/>
    <property type="molecule type" value="Genomic_DNA"/>
</dbReference>
<organism evidence="1 2">
    <name type="scientific">Senna tora</name>
    <dbReference type="NCBI Taxonomy" id="362788"/>
    <lineage>
        <taxon>Eukaryota</taxon>
        <taxon>Viridiplantae</taxon>
        <taxon>Streptophyta</taxon>
        <taxon>Embryophyta</taxon>
        <taxon>Tracheophyta</taxon>
        <taxon>Spermatophyta</taxon>
        <taxon>Magnoliopsida</taxon>
        <taxon>eudicotyledons</taxon>
        <taxon>Gunneridae</taxon>
        <taxon>Pentapetalae</taxon>
        <taxon>rosids</taxon>
        <taxon>fabids</taxon>
        <taxon>Fabales</taxon>
        <taxon>Fabaceae</taxon>
        <taxon>Caesalpinioideae</taxon>
        <taxon>Cassia clade</taxon>
        <taxon>Senna</taxon>
    </lineage>
</organism>
<accession>A0A834WH40</accession>